<organism evidence="7 8">
    <name type="scientific">Microbispora oryzae</name>
    <dbReference type="NCBI Taxonomy" id="2806554"/>
    <lineage>
        <taxon>Bacteria</taxon>
        <taxon>Bacillati</taxon>
        <taxon>Actinomycetota</taxon>
        <taxon>Actinomycetes</taxon>
        <taxon>Streptosporangiales</taxon>
        <taxon>Streptosporangiaceae</taxon>
        <taxon>Microbispora</taxon>
    </lineage>
</organism>
<dbReference type="Proteomes" id="UP000674234">
    <property type="component" value="Unassembled WGS sequence"/>
</dbReference>
<dbReference type="EMBL" id="JAFCNB010000013">
    <property type="protein sequence ID" value="MBP2706657.1"/>
    <property type="molecule type" value="Genomic_DNA"/>
</dbReference>
<protein>
    <submittedName>
        <fullName evidence="7">DUF1707 and DUF4870 domain-containing protein</fullName>
    </submittedName>
</protein>
<dbReference type="Pfam" id="PF09685">
    <property type="entry name" value="MamF_MmsF"/>
    <property type="match status" value="1"/>
</dbReference>
<evidence type="ECO:0000256" key="4">
    <source>
        <dbReference type="ARBA" id="ARBA00023136"/>
    </source>
</evidence>
<evidence type="ECO:0000313" key="7">
    <source>
        <dbReference type="EMBL" id="MBP2706657.1"/>
    </source>
</evidence>
<evidence type="ECO:0000256" key="2">
    <source>
        <dbReference type="ARBA" id="ARBA00022692"/>
    </source>
</evidence>
<feature type="transmembrane region" description="Helical" evidence="5">
    <location>
        <begin position="126"/>
        <end position="148"/>
    </location>
</feature>
<evidence type="ECO:0000256" key="5">
    <source>
        <dbReference type="SAM" id="Phobius"/>
    </source>
</evidence>
<feature type="transmembrane region" description="Helical" evidence="5">
    <location>
        <begin position="154"/>
        <end position="173"/>
    </location>
</feature>
<evidence type="ECO:0000313" key="8">
    <source>
        <dbReference type="Proteomes" id="UP000674234"/>
    </source>
</evidence>
<keyword evidence="3 5" id="KW-1133">Transmembrane helix</keyword>
<feature type="transmembrane region" description="Helical" evidence="5">
    <location>
        <begin position="92"/>
        <end position="114"/>
    </location>
</feature>
<name>A0A940WNJ1_9ACTN</name>
<dbReference type="InterPro" id="IPR012551">
    <property type="entry name" value="DUF1707_SHOCT-like"/>
</dbReference>
<dbReference type="InterPro" id="IPR019109">
    <property type="entry name" value="MamF_MmsF"/>
</dbReference>
<comment type="caution">
    <text evidence="7">The sequence shown here is derived from an EMBL/GenBank/DDBJ whole genome shotgun (WGS) entry which is preliminary data.</text>
</comment>
<dbReference type="Pfam" id="PF08044">
    <property type="entry name" value="DUF1707"/>
    <property type="match status" value="1"/>
</dbReference>
<gene>
    <name evidence="7" type="ORF">JOL79_22875</name>
</gene>
<keyword evidence="4 5" id="KW-0472">Membrane</keyword>
<dbReference type="AlphaFoldDB" id="A0A940WNJ1"/>
<feature type="domain" description="DUF1707" evidence="6">
    <location>
        <begin position="6"/>
        <end position="57"/>
    </location>
</feature>
<dbReference type="RefSeq" id="WP_210157930.1">
    <property type="nucleotide sequence ID" value="NZ_JAFCNB010000013.1"/>
</dbReference>
<accession>A0A940WNJ1</accession>
<keyword evidence="8" id="KW-1185">Reference proteome</keyword>
<reference evidence="7" key="1">
    <citation type="submission" date="2021-02" db="EMBL/GenBank/DDBJ databases">
        <title>Draft genome sequence of Microbispora sp. RL4-1S isolated from rice leaves in Thailand.</title>
        <authorList>
            <person name="Muangham S."/>
            <person name="Duangmal K."/>
        </authorList>
    </citation>
    <scope>NUCLEOTIDE SEQUENCE</scope>
    <source>
        <strain evidence="7">RL4-1S</strain>
    </source>
</reference>
<keyword evidence="2 5" id="KW-0812">Transmembrane</keyword>
<evidence type="ECO:0000256" key="1">
    <source>
        <dbReference type="ARBA" id="ARBA00004141"/>
    </source>
</evidence>
<proteinExistence type="predicted"/>
<evidence type="ECO:0000259" key="6">
    <source>
        <dbReference type="Pfam" id="PF08044"/>
    </source>
</evidence>
<evidence type="ECO:0000256" key="3">
    <source>
        <dbReference type="ARBA" id="ARBA00022989"/>
    </source>
</evidence>
<sequence length="186" mass="20285">MPHPHLRVTDKDREQVVEHVKGAFSEGRLDKAEMDERLHLAMTARTHADLVPIMNDLYGYRPAYIPRPPASGARTQGYAAQPSESGERLLGAAAHLLPLLGFFLIGPLIVLLTAGRTSPSVRGQAVEALNFQLTMLGATIVLPFTVIGLVLVPFIWIVGFVLWVVAGVSALAGNEFRYPLTLRPVK</sequence>
<comment type="subcellular location">
    <subcellularLocation>
        <location evidence="1">Membrane</location>
        <topology evidence="1">Multi-pass membrane protein</topology>
    </subcellularLocation>
</comment>